<dbReference type="FunFam" id="3.40.50.80:FF:000145">
    <property type="entry name" value="Uncharacterized protein"/>
    <property type="match status" value="1"/>
</dbReference>
<feature type="compositionally biased region" description="Basic and acidic residues" evidence="7">
    <location>
        <begin position="947"/>
        <end position="958"/>
    </location>
</feature>
<dbReference type="SMART" id="SM00233">
    <property type="entry name" value="PH"/>
    <property type="match status" value="1"/>
</dbReference>
<dbReference type="VEuPathDB" id="FungiDB:KRP22_946"/>
<dbReference type="SUPFAM" id="SSF48350">
    <property type="entry name" value="GTPase activation domain, GAP"/>
    <property type="match status" value="1"/>
</dbReference>
<feature type="region of interest" description="Disordered" evidence="7">
    <location>
        <begin position="1334"/>
        <end position="1373"/>
    </location>
</feature>
<dbReference type="PANTHER" id="PTHR11972:SF193">
    <property type="entry name" value="FAD-BINDING FR-TYPE DOMAIN-CONTAINING PROTEIN"/>
    <property type="match status" value="1"/>
</dbReference>
<reference evidence="13" key="1">
    <citation type="journal article" date="2006" name="Science">
        <title>Phytophthora genome sequences uncover evolutionary origins and mechanisms of pathogenesis.</title>
        <authorList>
            <person name="Tyler B.M."/>
            <person name="Tripathy S."/>
            <person name="Zhang X."/>
            <person name="Dehal P."/>
            <person name="Jiang R.H."/>
            <person name="Aerts A."/>
            <person name="Arredondo F.D."/>
            <person name="Baxter L."/>
            <person name="Bensasson D."/>
            <person name="Beynon J.L."/>
            <person name="Chapman J."/>
            <person name="Damasceno C.M."/>
            <person name="Dorrance A.E."/>
            <person name="Dou D."/>
            <person name="Dickerman A.W."/>
            <person name="Dubchak I.L."/>
            <person name="Garbelotto M."/>
            <person name="Gijzen M."/>
            <person name="Gordon S.G."/>
            <person name="Govers F."/>
            <person name="Grunwald N.J."/>
            <person name="Huang W."/>
            <person name="Ivors K.L."/>
            <person name="Jones R.W."/>
            <person name="Kamoun S."/>
            <person name="Krampis K."/>
            <person name="Lamour K.H."/>
            <person name="Lee M.K."/>
            <person name="McDonald W.H."/>
            <person name="Medina M."/>
            <person name="Meijer H.J."/>
            <person name="Nordberg E.K."/>
            <person name="Maclean D.J."/>
            <person name="Ospina-Giraldo M.D."/>
            <person name="Morris P.F."/>
            <person name="Phuntumart V."/>
            <person name="Putnam N.H."/>
            <person name="Rash S."/>
            <person name="Rose J.K."/>
            <person name="Sakihama Y."/>
            <person name="Salamov A.A."/>
            <person name="Savidor A."/>
            <person name="Scheuring C.F."/>
            <person name="Smith B.M."/>
            <person name="Sobral B.W."/>
            <person name="Terry A."/>
            <person name="Torto-Alalibo T.A."/>
            <person name="Win J."/>
            <person name="Xu Z."/>
            <person name="Zhang H."/>
            <person name="Grigoriev I.V."/>
            <person name="Rokhsar D.S."/>
            <person name="Boore J.L."/>
        </authorList>
    </citation>
    <scope>NUCLEOTIDE SEQUENCE [LARGE SCALE GENOMIC DNA]</scope>
    <source>
        <strain evidence="13">Pr102</strain>
    </source>
</reference>
<dbReference type="Pfam" id="PF00620">
    <property type="entry name" value="RhoGAP"/>
    <property type="match status" value="1"/>
</dbReference>
<dbReference type="GO" id="GO:0016491">
    <property type="term" value="F:oxidoreductase activity"/>
    <property type="evidence" value="ECO:0007669"/>
    <property type="project" value="UniProtKB-KW"/>
</dbReference>
<evidence type="ECO:0000256" key="2">
    <source>
        <dbReference type="ARBA" id="ARBA00022468"/>
    </source>
</evidence>
<dbReference type="InterPro" id="IPR017927">
    <property type="entry name" value="FAD-bd_FR_type"/>
</dbReference>
<feature type="transmembrane region" description="Helical" evidence="8">
    <location>
        <begin position="621"/>
        <end position="640"/>
    </location>
</feature>
<organism evidence="12 13">
    <name type="scientific">Phytophthora ramorum</name>
    <name type="common">Sudden oak death agent</name>
    <dbReference type="NCBI Taxonomy" id="164328"/>
    <lineage>
        <taxon>Eukaryota</taxon>
        <taxon>Sar</taxon>
        <taxon>Stramenopiles</taxon>
        <taxon>Oomycota</taxon>
        <taxon>Peronosporomycetes</taxon>
        <taxon>Peronosporales</taxon>
        <taxon>Peronosporaceae</taxon>
        <taxon>Phytophthora</taxon>
    </lineage>
</organism>
<evidence type="ECO:0000259" key="11">
    <source>
        <dbReference type="PROSITE" id="PS51384"/>
    </source>
</evidence>
<dbReference type="PROSITE" id="PS51384">
    <property type="entry name" value="FAD_FR"/>
    <property type="match status" value="1"/>
</dbReference>
<feature type="domain" description="PH" evidence="9">
    <location>
        <begin position="1169"/>
        <end position="1331"/>
    </location>
</feature>
<dbReference type="VEuPathDB" id="FungiDB:KRP22_945"/>
<feature type="compositionally biased region" description="Polar residues" evidence="7">
    <location>
        <begin position="1289"/>
        <end position="1308"/>
    </location>
</feature>
<keyword evidence="4 8" id="KW-1133">Transmembrane helix</keyword>
<dbReference type="PROSITE" id="PS50003">
    <property type="entry name" value="PH_DOMAIN"/>
    <property type="match status" value="1"/>
</dbReference>
<feature type="compositionally biased region" description="Basic and acidic residues" evidence="7">
    <location>
        <begin position="881"/>
        <end position="898"/>
    </location>
</feature>
<keyword evidence="13" id="KW-1185">Reference proteome</keyword>
<dbReference type="VEuPathDB" id="FungiDB:KRP23_13271"/>
<evidence type="ECO:0000256" key="3">
    <source>
        <dbReference type="ARBA" id="ARBA00022692"/>
    </source>
</evidence>
<dbReference type="SUPFAM" id="SSF50729">
    <property type="entry name" value="PH domain-like"/>
    <property type="match status" value="1"/>
</dbReference>
<dbReference type="InterPro" id="IPR000198">
    <property type="entry name" value="RhoGAP_dom"/>
</dbReference>
<dbReference type="eggNOG" id="KOG0039">
    <property type="taxonomic scope" value="Eukaryota"/>
</dbReference>
<dbReference type="InterPro" id="IPR011993">
    <property type="entry name" value="PH-like_dom_sf"/>
</dbReference>
<dbReference type="Gene3D" id="1.10.555.10">
    <property type="entry name" value="Rho GTPase activation protein"/>
    <property type="match status" value="1"/>
</dbReference>
<feature type="transmembrane region" description="Helical" evidence="8">
    <location>
        <begin position="660"/>
        <end position="678"/>
    </location>
</feature>
<evidence type="ECO:0000256" key="8">
    <source>
        <dbReference type="SAM" id="Phobius"/>
    </source>
</evidence>
<evidence type="ECO:0000256" key="1">
    <source>
        <dbReference type="ARBA" id="ARBA00004141"/>
    </source>
</evidence>
<feature type="transmembrane region" description="Helical" evidence="8">
    <location>
        <begin position="330"/>
        <end position="349"/>
    </location>
</feature>
<dbReference type="Gene3D" id="2.30.29.30">
    <property type="entry name" value="Pleckstrin-homology domain (PH domain)/Phosphotyrosine-binding domain (PTB)"/>
    <property type="match status" value="1"/>
</dbReference>
<dbReference type="SFLD" id="SFLDG01168">
    <property type="entry name" value="Ferric_reductase_subgroup_(FRE"/>
    <property type="match status" value="1"/>
</dbReference>
<evidence type="ECO:0000256" key="5">
    <source>
        <dbReference type="ARBA" id="ARBA00023002"/>
    </source>
</evidence>
<feature type="transmembrane region" description="Helical" evidence="8">
    <location>
        <begin position="206"/>
        <end position="229"/>
    </location>
</feature>
<keyword evidence="2" id="KW-0343">GTPase activation</keyword>
<feature type="compositionally biased region" description="Low complexity" evidence="7">
    <location>
        <begin position="1271"/>
        <end position="1284"/>
    </location>
</feature>
<evidence type="ECO:0000256" key="6">
    <source>
        <dbReference type="ARBA" id="ARBA00023136"/>
    </source>
</evidence>
<evidence type="ECO:0000256" key="7">
    <source>
        <dbReference type="SAM" id="MobiDB-lite"/>
    </source>
</evidence>
<keyword evidence="5" id="KW-0560">Oxidoreductase</keyword>
<feature type="compositionally biased region" description="Acidic residues" evidence="7">
    <location>
        <begin position="959"/>
        <end position="968"/>
    </location>
</feature>
<dbReference type="VEuPathDB" id="FungiDB:KRP23_13270"/>
<feature type="compositionally biased region" description="Low complexity" evidence="7">
    <location>
        <begin position="847"/>
        <end position="864"/>
    </location>
</feature>
<proteinExistence type="predicted"/>
<feature type="transmembrane region" description="Helical" evidence="8">
    <location>
        <begin position="158"/>
        <end position="186"/>
    </location>
</feature>
<dbReference type="SUPFAM" id="SSF52343">
    <property type="entry name" value="Ferredoxin reductase-like, C-terminal NADP-linked domain"/>
    <property type="match status" value="1"/>
</dbReference>
<dbReference type="GO" id="GO:0007165">
    <property type="term" value="P:signal transduction"/>
    <property type="evidence" value="ECO:0007669"/>
    <property type="project" value="InterPro"/>
</dbReference>
<feature type="region of interest" description="Disordered" evidence="7">
    <location>
        <begin position="1265"/>
        <end position="1308"/>
    </location>
</feature>
<dbReference type="GO" id="GO:0005096">
    <property type="term" value="F:GTPase activator activity"/>
    <property type="evidence" value="ECO:0007669"/>
    <property type="project" value="UniProtKB-KW"/>
</dbReference>
<dbReference type="InParanoid" id="H3GGF2"/>
<dbReference type="HOGENOM" id="CLU_004129_0_0_1"/>
<dbReference type="CDD" id="cd06186">
    <property type="entry name" value="NOX_Duox_like_FAD_NADP"/>
    <property type="match status" value="1"/>
</dbReference>
<dbReference type="Proteomes" id="UP000005238">
    <property type="component" value="Unassembled WGS sequence"/>
</dbReference>
<feature type="domain" description="Rho-GAP" evidence="10">
    <location>
        <begin position="1372"/>
        <end position="1516"/>
    </location>
</feature>
<evidence type="ECO:0000259" key="10">
    <source>
        <dbReference type="PROSITE" id="PS50238"/>
    </source>
</evidence>
<dbReference type="EnsemblProtists" id="Phyra74894">
    <property type="protein sequence ID" value="Phyra74894"/>
    <property type="gene ID" value="Phyra74894"/>
</dbReference>
<dbReference type="Pfam" id="PF01794">
    <property type="entry name" value="Ferric_reduct"/>
    <property type="match status" value="1"/>
</dbReference>
<feature type="transmembrane region" description="Helical" evidence="8">
    <location>
        <begin position="249"/>
        <end position="271"/>
    </location>
</feature>
<dbReference type="EMBL" id="DS566007">
    <property type="status" value="NOT_ANNOTATED_CDS"/>
    <property type="molecule type" value="Genomic_DNA"/>
</dbReference>
<dbReference type="Gene3D" id="3.40.50.80">
    <property type="entry name" value="Nucleotide-binding domain of ferredoxin-NADP reductase (FNR) module"/>
    <property type="match status" value="1"/>
</dbReference>
<feature type="compositionally biased region" description="Low complexity" evidence="7">
    <location>
        <begin position="907"/>
        <end position="923"/>
    </location>
</feature>
<name>H3GGF2_PHYRM</name>
<evidence type="ECO:0000259" key="9">
    <source>
        <dbReference type="PROSITE" id="PS50003"/>
    </source>
</evidence>
<dbReference type="PROSITE" id="PS50238">
    <property type="entry name" value="RHOGAP"/>
    <property type="match status" value="1"/>
</dbReference>
<dbReference type="InterPro" id="IPR008936">
    <property type="entry name" value="Rho_GTPase_activation_prot"/>
</dbReference>
<dbReference type="Pfam" id="PF08022">
    <property type="entry name" value="FAD_binding_8"/>
    <property type="match status" value="1"/>
</dbReference>
<evidence type="ECO:0000313" key="12">
    <source>
        <dbReference type="EnsemblProtists" id="Phyra74894"/>
    </source>
</evidence>
<feature type="transmembrane region" description="Helical" evidence="8">
    <location>
        <begin position="37"/>
        <end position="57"/>
    </location>
</feature>
<dbReference type="STRING" id="164328.H3GGF2"/>
<dbReference type="InterPro" id="IPR013112">
    <property type="entry name" value="FAD-bd_8"/>
</dbReference>
<feature type="region of interest" description="Disordered" evidence="7">
    <location>
        <begin position="799"/>
        <end position="1121"/>
    </location>
</feature>
<comment type="subcellular location">
    <subcellularLocation>
        <location evidence="1">Membrane</location>
        <topology evidence="1">Multi-pass membrane protein</topology>
    </subcellularLocation>
</comment>
<accession>H3GGF2</accession>
<evidence type="ECO:0000313" key="13">
    <source>
        <dbReference type="Proteomes" id="UP000005238"/>
    </source>
</evidence>
<evidence type="ECO:0008006" key="14">
    <source>
        <dbReference type="Google" id="ProtNLM"/>
    </source>
</evidence>
<dbReference type="InterPro" id="IPR050369">
    <property type="entry name" value="RBOH/FRE"/>
</dbReference>
<dbReference type="GO" id="GO:0005886">
    <property type="term" value="C:plasma membrane"/>
    <property type="evidence" value="ECO:0000318"/>
    <property type="project" value="GO_Central"/>
</dbReference>
<feature type="transmembrane region" description="Helical" evidence="8">
    <location>
        <begin position="299"/>
        <end position="318"/>
    </location>
</feature>
<sequence>MADYNVLKTPEVDVGSPRRLVATSTASPSTAVHIVRFFIVLGIAVFIFGNIATWAPLYELNLQNTMMEWWNGYPDMPAMSSHGHMGYILDTGVGRNITETGHTEMIRPTFLFIFCIVPFIVSVLLIEYLRHINTARRLTSTLVWRFAMFMRRKPKFPVLGVSRFSVGEWIFGVVYVLGGNALCWWYEWDRRVDSATEAGTLTTSKYWNIIGISSAYLCIYNMAFLLLPVTRNSGWMEFFNISYANGVKFHRWIGFMTVITGVVHMLGYWVYWVRLGTWQANQLPCTNCDFTLDESGGGYFAWFNFFGFISVLALVLMIPTSFPIIRRKAYEWFYISHWVLFVIAVLFAILHWAQIIWWILPSGCVWFVSRAASSWNAMTPVSVGEFSVIGGGDDELVKIVVKRAAPGTSPASSTYDYKVGNFLYLNVPQISKLEWHALTIASSPKTSSTDVTLLVKPLGDWSKKLVQYAKDCSRDGVAPLMYMDGFYGASLELYEDYPTVCLVGGGIGVTPVLAILDDLAAKLSSNGATWSQRFTFIFTFRELSVLQTVAPVLAKLREMDPHEQLFRAHLYATGTYSEIDLAQKLQTSCPKEMLDVASAKTTSRTARPFYEPLRSSNKMRFLMHLVLYVVAIAVVFAVRWGNGVIQGANHFELWPLERAFELAIFCLTIVVVYAFVWYEFAMFRRSQGTSEPTPVATATPQSNFAAFGGDVHSVGDLLTHFSVVVGERPAMQSLLQQTLEVHKMGDNSASLLPAVGVVVSGPAALKDATNEAIFALGGGNFDVHEEEFELSSMATSFGSRFRRGGGNARAKGGGDERVGEMLSDSSDDGSPLGGDVRRNAAKKATPSRSNASSLQSSSSSEGGSAVVPRGAATKAGSMASEHSDSGKKEQTVEPPKKQEKSKKKMFGSMARSRSSRTASSTKRSAGRKWYSDSDEEEEGHMNKRKPAKGESVEKKEVKSEEEEEDSDLDAYIAGSMIDPPGKKGDEDAPPPAKQGRLKLKRLTDRTERASMGGNESDDSGKEAPSPELQTSRDAAKKKTNVLKLMTKTRTMSPFGGKAKGNGAGAPESPAPSSPADGKATRGTPSASEHSVSDPPAAGNVRTGRPTEVQTGPPGNTPAVIINRRTDRLKHSASGSEYGSPRLAISNNDEVLSPGLRKVPGAFPGRAGSGVLLEGWLRQKQRRGIKGLKKWNSRYFVLYARSNEVRYYADVVQSAWGPIPLGEIGSISLRLIQRIGKLSHPKYKGCRFDITCRNSWGTHYADDYVSSDEENGNSSNNISTNSNNEKAAATASTPAKQQEKSGTPRSSRVYSLVADSPQVTVAWVNMLDSLLTRSANSPRPDVDSPGENAGATSATNASGRAKKPRAVARQRSSALDTESSVLLGPGENVPKAAIYAINFIFDSTPGIETERFYEAESDASKLRVALKFLNEFAGESVTRKPTKDELEERLDAVTAGAVVRLWLTQLEQPLIPFAMYEDFIALAREAQTAPFDLRRNLRALLEALPKKNLMVLCYVGH</sequence>
<keyword evidence="6 8" id="KW-0472">Membrane</keyword>
<feature type="domain" description="FAD-binding FR-type" evidence="11">
    <location>
        <begin position="373"/>
        <end position="493"/>
    </location>
</feature>
<dbReference type="Pfam" id="PF08030">
    <property type="entry name" value="NAD_binding_6"/>
    <property type="match status" value="1"/>
</dbReference>
<protein>
    <recommendedName>
        <fullName evidence="14">FAD-binding FR-type domain-containing protein</fullName>
    </recommendedName>
</protein>
<dbReference type="InterPro" id="IPR001849">
    <property type="entry name" value="PH_domain"/>
</dbReference>
<dbReference type="InterPro" id="IPR039261">
    <property type="entry name" value="FNR_nucleotide-bd"/>
</dbReference>
<dbReference type="InterPro" id="IPR013130">
    <property type="entry name" value="Fe3_Rdtase_TM_dom"/>
</dbReference>
<dbReference type="SFLD" id="SFLDS00052">
    <property type="entry name" value="Ferric_Reductase_Domain"/>
    <property type="match status" value="1"/>
</dbReference>
<reference evidence="12" key="2">
    <citation type="submission" date="2015-06" db="UniProtKB">
        <authorList>
            <consortium name="EnsemblProtists"/>
        </authorList>
    </citation>
    <scope>IDENTIFICATION</scope>
    <source>
        <strain evidence="12">Pr102</strain>
    </source>
</reference>
<dbReference type="PANTHER" id="PTHR11972">
    <property type="entry name" value="NADPH OXIDASE"/>
    <property type="match status" value="1"/>
</dbReference>
<evidence type="ECO:0000256" key="4">
    <source>
        <dbReference type="ARBA" id="ARBA00022989"/>
    </source>
</evidence>
<feature type="compositionally biased region" description="Low complexity" evidence="7">
    <location>
        <begin position="822"/>
        <end position="834"/>
    </location>
</feature>
<dbReference type="InterPro" id="IPR013121">
    <property type="entry name" value="Fe_red_NAD-bd_6"/>
</dbReference>
<keyword evidence="3 8" id="KW-0812">Transmembrane</keyword>
<feature type="transmembrane region" description="Helical" evidence="8">
    <location>
        <begin position="110"/>
        <end position="129"/>
    </location>
</feature>